<dbReference type="PANTHER" id="PTHR36439">
    <property type="entry name" value="BLL4334 PROTEIN"/>
    <property type="match status" value="1"/>
</dbReference>
<gene>
    <name evidence="1" type="ORF">BWR22_13865</name>
</gene>
<dbReference type="SUPFAM" id="SSF160379">
    <property type="entry name" value="SP0830-like"/>
    <property type="match status" value="1"/>
</dbReference>
<dbReference type="Proteomes" id="UP000187506">
    <property type="component" value="Chromosome"/>
</dbReference>
<proteinExistence type="predicted"/>
<evidence type="ECO:0000313" key="2">
    <source>
        <dbReference type="Proteomes" id="UP000187506"/>
    </source>
</evidence>
<dbReference type="PANTHER" id="PTHR36439:SF1">
    <property type="entry name" value="DUF1697 DOMAIN-CONTAINING PROTEIN"/>
    <property type="match status" value="1"/>
</dbReference>
<accession>A0AAC9PY68</accession>
<name>A0AAC9PY68_9FLAO</name>
<dbReference type="PIRSF" id="PIRSF008502">
    <property type="entry name" value="UCP008502"/>
    <property type="match status" value="1"/>
</dbReference>
<sequence length="175" mass="20085">MNTYITLLRGINVGGHKKVPMAILRELLSKAGFINVKTYIQSGNIVFQSLENQTKKIEKEIQQLIDVHFGFSVSIIVKTKLELQTIFDNCVFSNEKKIKSYFILLDSIPNAEYVKEVEAISFENEEFSIINNCLYFYSSTGYGRTKFNMATFEKKLKVNATSRNYNTINKLLQLA</sequence>
<keyword evidence="2" id="KW-1185">Reference proteome</keyword>
<dbReference type="AlphaFoldDB" id="A0AAC9PY68"/>
<dbReference type="KEGG" id="lvn:BWR22_13865"/>
<dbReference type="Gene3D" id="3.30.70.1260">
    <property type="entry name" value="bacterial protein sp0830 like"/>
    <property type="match status" value="1"/>
</dbReference>
<reference evidence="1 2" key="1">
    <citation type="submission" date="2017-01" db="EMBL/GenBank/DDBJ databases">
        <title>Complete genome of Lacinutrix venerupis DOK2-8 isolated from seawater in Dokdo.</title>
        <authorList>
            <person name="Chi W.-J."/>
            <person name="Kim J.H."/>
        </authorList>
    </citation>
    <scope>NUCLEOTIDE SEQUENCE [LARGE SCALE GENOMIC DNA]</scope>
    <source>
        <strain evidence="1 2">DOK2-8</strain>
    </source>
</reference>
<evidence type="ECO:0008006" key="3">
    <source>
        <dbReference type="Google" id="ProtNLM"/>
    </source>
</evidence>
<dbReference type="InterPro" id="IPR012545">
    <property type="entry name" value="DUF1697"/>
</dbReference>
<dbReference type="RefSeq" id="WP_076734246.1">
    <property type="nucleotide sequence ID" value="NZ_CP019352.1"/>
</dbReference>
<organism evidence="1 2">
    <name type="scientific">Lacinutrix venerupis</name>
    <dbReference type="NCBI Taxonomy" id="1486034"/>
    <lineage>
        <taxon>Bacteria</taxon>
        <taxon>Pseudomonadati</taxon>
        <taxon>Bacteroidota</taxon>
        <taxon>Flavobacteriia</taxon>
        <taxon>Flavobacteriales</taxon>
        <taxon>Flavobacteriaceae</taxon>
        <taxon>Lacinutrix</taxon>
    </lineage>
</organism>
<dbReference type="Pfam" id="PF08002">
    <property type="entry name" value="DUF1697"/>
    <property type="match status" value="1"/>
</dbReference>
<dbReference type="Gene3D" id="3.30.70.1280">
    <property type="entry name" value="SP0830-like domains"/>
    <property type="match status" value="1"/>
</dbReference>
<evidence type="ECO:0000313" key="1">
    <source>
        <dbReference type="EMBL" id="APY01344.1"/>
    </source>
</evidence>
<protein>
    <recommendedName>
        <fullName evidence="3">DUF1697 domain-containing protein</fullName>
    </recommendedName>
</protein>
<dbReference type="EMBL" id="CP019352">
    <property type="protein sequence ID" value="APY01344.1"/>
    <property type="molecule type" value="Genomic_DNA"/>
</dbReference>